<evidence type="ECO:0000313" key="3">
    <source>
        <dbReference type="Proteomes" id="UP001497512"/>
    </source>
</evidence>
<name>A0ABP0U5K4_9BRYO</name>
<sequence>MLGLRIAGSLLLRWRGLLAAVSRPAVFFGAGSNACPFRALFRLCHPGVAFGYPSDRLFEPFGPNPDQKRVYSDPRTKLPKAWLCRPHRSAG</sequence>
<feature type="signal peptide" evidence="1">
    <location>
        <begin position="1"/>
        <end position="19"/>
    </location>
</feature>
<feature type="chain" id="PRO_5047042725" evidence="1">
    <location>
        <begin position="20"/>
        <end position="91"/>
    </location>
</feature>
<accession>A0ABP0U5K4</accession>
<keyword evidence="1" id="KW-0732">Signal</keyword>
<organism evidence="2 3">
    <name type="scientific">Sphagnum troendelagicum</name>
    <dbReference type="NCBI Taxonomy" id="128251"/>
    <lineage>
        <taxon>Eukaryota</taxon>
        <taxon>Viridiplantae</taxon>
        <taxon>Streptophyta</taxon>
        <taxon>Embryophyta</taxon>
        <taxon>Bryophyta</taxon>
        <taxon>Sphagnophytina</taxon>
        <taxon>Sphagnopsida</taxon>
        <taxon>Sphagnales</taxon>
        <taxon>Sphagnaceae</taxon>
        <taxon>Sphagnum</taxon>
    </lineage>
</organism>
<keyword evidence="3" id="KW-1185">Reference proteome</keyword>
<proteinExistence type="predicted"/>
<evidence type="ECO:0000313" key="2">
    <source>
        <dbReference type="EMBL" id="CAK9212703.1"/>
    </source>
</evidence>
<protein>
    <submittedName>
        <fullName evidence="2">Uncharacterized protein</fullName>
    </submittedName>
</protein>
<dbReference type="Proteomes" id="UP001497512">
    <property type="component" value="Chromosome 19"/>
</dbReference>
<reference evidence="2" key="1">
    <citation type="submission" date="2024-02" db="EMBL/GenBank/DDBJ databases">
        <authorList>
            <consortium name="ELIXIR-Norway"/>
            <consortium name="Elixir Norway"/>
        </authorList>
    </citation>
    <scope>NUCLEOTIDE SEQUENCE</scope>
</reference>
<evidence type="ECO:0000256" key="1">
    <source>
        <dbReference type="SAM" id="SignalP"/>
    </source>
</evidence>
<dbReference type="EMBL" id="OZ019911">
    <property type="protein sequence ID" value="CAK9212703.1"/>
    <property type="molecule type" value="Genomic_DNA"/>
</dbReference>
<gene>
    <name evidence="2" type="ORF">CSSPTR1EN2_LOCUS11369</name>
</gene>